<name>A0A2K3UXD5_9DEIO</name>
<comment type="caution">
    <text evidence="4">The sequence shown here is derived from an EMBL/GenBank/DDBJ whole genome shotgun (WGS) entry which is preliminary data.</text>
</comment>
<dbReference type="GO" id="GO:0016791">
    <property type="term" value="F:phosphatase activity"/>
    <property type="evidence" value="ECO:0007669"/>
    <property type="project" value="TreeGrafter"/>
</dbReference>
<dbReference type="SMART" id="SM00855">
    <property type="entry name" value="PGAM"/>
    <property type="match status" value="1"/>
</dbReference>
<keyword evidence="5" id="KW-1185">Reference proteome</keyword>
<dbReference type="PANTHER" id="PTHR48100:SF1">
    <property type="entry name" value="HISTIDINE PHOSPHATASE FAMILY PROTEIN-RELATED"/>
    <property type="match status" value="1"/>
</dbReference>
<gene>
    <name evidence="4" type="ORF">CVO96_07200</name>
</gene>
<feature type="binding site" evidence="3">
    <location>
        <begin position="7"/>
        <end position="14"/>
    </location>
    <ligand>
        <name>substrate</name>
    </ligand>
</feature>
<dbReference type="InterPro" id="IPR013078">
    <property type="entry name" value="His_Pase_superF_clade-1"/>
</dbReference>
<evidence type="ECO:0000313" key="5">
    <source>
        <dbReference type="Proteomes" id="UP000236379"/>
    </source>
</evidence>
<dbReference type="InterPro" id="IPR029033">
    <property type="entry name" value="His_PPase_superfam"/>
</dbReference>
<proteinExistence type="predicted"/>
<dbReference type="RefSeq" id="WP_103311639.1">
    <property type="nucleotide sequence ID" value="NZ_PPPD01000001.1"/>
</dbReference>
<dbReference type="CDD" id="cd07067">
    <property type="entry name" value="HP_PGM_like"/>
    <property type="match status" value="1"/>
</dbReference>
<sequence>MKLVLVRHGESAGNTEQVFRGPGSQSDALTERGQAQARALGEHLRTLGLLTPRIYASTYRRAQDTAQAIAGALRGEVAVLDGLQEVDCGTWVGRSYRDLHDHRAEVLDRTGAPAFPGGETAAGVGRRMWQAIEPVLSPHETAVVVSHGFALQALLIVLLGADPAAAWADGRFTHENAAYSVLRQVDGEWTVAELAQVAPPI</sequence>
<evidence type="ECO:0000256" key="1">
    <source>
        <dbReference type="ARBA" id="ARBA00023152"/>
    </source>
</evidence>
<dbReference type="SUPFAM" id="SSF53254">
    <property type="entry name" value="Phosphoglycerate mutase-like"/>
    <property type="match status" value="1"/>
</dbReference>
<dbReference type="PANTHER" id="PTHR48100">
    <property type="entry name" value="BROAD-SPECIFICITY PHOSPHATASE YOR283W-RELATED"/>
    <property type="match status" value="1"/>
</dbReference>
<organism evidence="4 5">
    <name type="scientific">Deinococcus koreensis</name>
    <dbReference type="NCBI Taxonomy" id="2054903"/>
    <lineage>
        <taxon>Bacteria</taxon>
        <taxon>Thermotogati</taxon>
        <taxon>Deinococcota</taxon>
        <taxon>Deinococci</taxon>
        <taxon>Deinococcales</taxon>
        <taxon>Deinococcaceae</taxon>
        <taxon>Deinococcus</taxon>
    </lineage>
</organism>
<dbReference type="GO" id="GO:0005737">
    <property type="term" value="C:cytoplasm"/>
    <property type="evidence" value="ECO:0007669"/>
    <property type="project" value="TreeGrafter"/>
</dbReference>
<dbReference type="Gene3D" id="3.40.50.1240">
    <property type="entry name" value="Phosphoglycerate mutase-like"/>
    <property type="match status" value="1"/>
</dbReference>
<dbReference type="OrthoDB" id="64342at2"/>
<keyword evidence="1" id="KW-0324">Glycolysis</keyword>
<accession>A0A2K3UXD5</accession>
<dbReference type="Proteomes" id="UP000236379">
    <property type="component" value="Unassembled WGS sequence"/>
</dbReference>
<keyword evidence="2" id="KW-0413">Isomerase</keyword>
<feature type="binding site" evidence="3">
    <location>
        <position position="61"/>
    </location>
    <ligand>
        <name>substrate</name>
    </ligand>
</feature>
<evidence type="ECO:0000313" key="4">
    <source>
        <dbReference type="EMBL" id="PNY81197.1"/>
    </source>
</evidence>
<dbReference type="InterPro" id="IPR050275">
    <property type="entry name" value="PGM_Phosphatase"/>
</dbReference>
<dbReference type="AlphaFoldDB" id="A0A2K3UXD5"/>
<reference evidence="4 5" key="1">
    <citation type="submission" date="2018-01" db="EMBL/GenBank/DDBJ databases">
        <title>Deinococcus koreensis sp. nov., a radiation-resistant bacterium isolated from river water.</title>
        <authorList>
            <person name="Choi A."/>
        </authorList>
    </citation>
    <scope>NUCLEOTIDE SEQUENCE [LARGE SCALE GENOMIC DNA]</scope>
    <source>
        <strain evidence="4 5">SJW1-2</strain>
    </source>
</reference>
<evidence type="ECO:0000256" key="3">
    <source>
        <dbReference type="PIRSR" id="PIRSR613078-2"/>
    </source>
</evidence>
<evidence type="ECO:0000256" key="2">
    <source>
        <dbReference type="ARBA" id="ARBA00023235"/>
    </source>
</evidence>
<dbReference type="InterPro" id="IPR001345">
    <property type="entry name" value="PG/BPGM_mutase_AS"/>
</dbReference>
<dbReference type="EMBL" id="PPPD01000001">
    <property type="protein sequence ID" value="PNY81197.1"/>
    <property type="molecule type" value="Genomic_DNA"/>
</dbReference>
<dbReference type="PROSITE" id="PS00175">
    <property type="entry name" value="PG_MUTASE"/>
    <property type="match status" value="1"/>
</dbReference>
<protein>
    <submittedName>
        <fullName evidence="4">Histidine phosphatase family protein</fullName>
    </submittedName>
</protein>
<dbReference type="Pfam" id="PF00300">
    <property type="entry name" value="His_Phos_1"/>
    <property type="match status" value="1"/>
</dbReference>